<feature type="region of interest" description="Disordered" evidence="1">
    <location>
        <begin position="198"/>
        <end position="222"/>
    </location>
</feature>
<keyword evidence="2" id="KW-1185">Reference proteome</keyword>
<name>A0A6P8Z0R1_THRPL</name>
<dbReference type="KEGG" id="tpal:117644650"/>
<organism evidence="3">
    <name type="scientific">Thrips palmi</name>
    <name type="common">Melon thrips</name>
    <dbReference type="NCBI Taxonomy" id="161013"/>
    <lineage>
        <taxon>Eukaryota</taxon>
        <taxon>Metazoa</taxon>
        <taxon>Ecdysozoa</taxon>
        <taxon>Arthropoda</taxon>
        <taxon>Hexapoda</taxon>
        <taxon>Insecta</taxon>
        <taxon>Pterygota</taxon>
        <taxon>Neoptera</taxon>
        <taxon>Paraneoptera</taxon>
        <taxon>Thysanoptera</taxon>
        <taxon>Terebrantia</taxon>
        <taxon>Thripoidea</taxon>
        <taxon>Thripidae</taxon>
        <taxon>Thrips</taxon>
    </lineage>
</organism>
<protein>
    <submittedName>
        <fullName evidence="3">Uncharacterized protein LOC117644650</fullName>
    </submittedName>
</protein>
<feature type="region of interest" description="Disordered" evidence="1">
    <location>
        <begin position="127"/>
        <end position="151"/>
    </location>
</feature>
<dbReference type="AlphaFoldDB" id="A0A6P8Z0R1"/>
<feature type="compositionally biased region" description="Low complexity" evidence="1">
    <location>
        <begin position="172"/>
        <end position="184"/>
    </location>
</feature>
<proteinExistence type="predicted"/>
<reference evidence="3" key="1">
    <citation type="submission" date="2025-08" db="UniProtKB">
        <authorList>
            <consortium name="RefSeq"/>
        </authorList>
    </citation>
    <scope>IDENTIFICATION</scope>
    <source>
        <tissue evidence="3">Total insect</tissue>
    </source>
</reference>
<dbReference type="GeneID" id="117644650"/>
<feature type="region of interest" description="Disordered" evidence="1">
    <location>
        <begin position="164"/>
        <end position="184"/>
    </location>
</feature>
<dbReference type="RefSeq" id="XP_034240152.1">
    <property type="nucleotide sequence ID" value="XM_034384261.1"/>
</dbReference>
<dbReference type="InParanoid" id="A0A6P8Z0R1"/>
<sequence length="359" mass="38026">MATEVETLLHDVLLFMQQLLRLELPQLAELAETGVSQDALRGLVARLQQADTAFRPSYMDMKGTLQRPPRALGGDGAAPCYDPCCAVYTARRRQGPALELCCPGRKTHELWVSDDAEAQSWVDALRRASQDTPWPSPPSPSTPTSRADESPVLTAGSVAAALDADDAKLHSGSRSRSQSRAGSAEVTDCLAAAASLLPGLADQPPPPPLTPPPELPPGLDDDQQQEYESMLSGGEDIYHDIAPPERDGPSYANGYANGADFAVGPSYANLSVASATARASPVEVQDDADLLARPLYDDVAARPPAPHYCNLAAGKAAEADAENLYDDIGIGPSEGRASVYEFIQDPVSQAHLGQSIRCS</sequence>
<accession>A0A6P8Z0R1</accession>
<evidence type="ECO:0000313" key="3">
    <source>
        <dbReference type="RefSeq" id="XP_034240152.1"/>
    </source>
</evidence>
<evidence type="ECO:0000313" key="2">
    <source>
        <dbReference type="Proteomes" id="UP000515158"/>
    </source>
</evidence>
<evidence type="ECO:0000256" key="1">
    <source>
        <dbReference type="SAM" id="MobiDB-lite"/>
    </source>
</evidence>
<feature type="compositionally biased region" description="Pro residues" evidence="1">
    <location>
        <begin position="203"/>
        <end position="216"/>
    </location>
</feature>
<dbReference type="SUPFAM" id="SSF50729">
    <property type="entry name" value="PH domain-like"/>
    <property type="match status" value="1"/>
</dbReference>
<gene>
    <name evidence="3" type="primary">LOC117644650</name>
</gene>
<dbReference type="Proteomes" id="UP000515158">
    <property type="component" value="Unplaced"/>
</dbReference>